<dbReference type="RefSeq" id="WP_064394723.1">
    <property type="nucleotide sequence ID" value="NZ_LQIR01000006.1"/>
</dbReference>
<protein>
    <submittedName>
        <fullName evidence="2">Uncharacterized protein</fullName>
    </submittedName>
</protein>
<name>A0A117JL58_9MYCO</name>
<dbReference type="Proteomes" id="UP000053707">
    <property type="component" value="Unassembled WGS sequence"/>
</dbReference>
<keyword evidence="3" id="KW-1185">Reference proteome</keyword>
<sequence>MTALRRLLSRRVSVEAMIEAGMWLSIPYLLIGLVWAFFDAEQVQLIDTALRTRIPAGSDIGAFMVTAVFWPANLFGIELCVP</sequence>
<keyword evidence="1" id="KW-0472">Membrane</keyword>
<feature type="transmembrane region" description="Helical" evidence="1">
    <location>
        <begin position="60"/>
        <end position="81"/>
    </location>
</feature>
<organism evidence="2 3">
    <name type="scientific">Mycobacterium lehmannii</name>
    <dbReference type="NCBI Taxonomy" id="2048550"/>
    <lineage>
        <taxon>Bacteria</taxon>
        <taxon>Bacillati</taxon>
        <taxon>Actinomycetota</taxon>
        <taxon>Actinomycetes</taxon>
        <taxon>Mycobacteriales</taxon>
        <taxon>Mycobacteriaceae</taxon>
        <taxon>Mycobacterium</taxon>
    </lineage>
</organism>
<gene>
    <name evidence="2" type="ORF">AU192_06225</name>
</gene>
<accession>A0A117JL58</accession>
<feature type="transmembrane region" description="Helical" evidence="1">
    <location>
        <begin position="20"/>
        <end position="38"/>
    </location>
</feature>
<evidence type="ECO:0000313" key="2">
    <source>
        <dbReference type="EMBL" id="KUI19415.1"/>
    </source>
</evidence>
<keyword evidence="1" id="KW-1133">Transmembrane helix</keyword>
<proteinExistence type="predicted"/>
<dbReference type="AlphaFoldDB" id="A0A117JL58"/>
<dbReference type="EMBL" id="LQIR01000006">
    <property type="protein sequence ID" value="KUI19415.1"/>
    <property type="molecule type" value="Genomic_DNA"/>
</dbReference>
<keyword evidence="1" id="KW-0812">Transmembrane</keyword>
<comment type="caution">
    <text evidence="2">The sequence shown here is derived from an EMBL/GenBank/DDBJ whole genome shotgun (WGS) entry which is preliminary data.</text>
</comment>
<reference evidence="2 3" key="1">
    <citation type="submission" date="2016-01" db="EMBL/GenBank/DDBJ databases">
        <authorList>
            <consortium name="TB Trials Study Group"/>
            <person name="Sutton G."/>
            <person name="Brinkac L."/>
            <person name="Sanka R."/>
            <person name="Adams M."/>
            <person name="Lau E.L."/>
            <person name="Macaden R."/>
            <person name="Grewal H.M.S."/>
        </authorList>
    </citation>
    <scope>NUCLEOTIDE SEQUENCE [LARGE SCALE GENOMIC DNA]</scope>
    <source>
        <strain evidence="2 3">IS-1744</strain>
    </source>
</reference>
<evidence type="ECO:0000313" key="3">
    <source>
        <dbReference type="Proteomes" id="UP000053707"/>
    </source>
</evidence>
<evidence type="ECO:0000256" key="1">
    <source>
        <dbReference type="SAM" id="Phobius"/>
    </source>
</evidence>